<dbReference type="Pfam" id="PF02104">
    <property type="entry name" value="SURF1"/>
    <property type="match status" value="1"/>
</dbReference>
<comment type="caution">
    <text evidence="7">The sequence shown here is derived from an EMBL/GenBank/DDBJ whole genome shotgun (WGS) entry which is preliminary data.</text>
</comment>
<feature type="transmembrane region" description="Helical" evidence="6">
    <location>
        <begin position="17"/>
        <end position="36"/>
    </location>
</feature>
<dbReference type="Proteomes" id="UP000792457">
    <property type="component" value="Unassembled WGS sequence"/>
</dbReference>
<evidence type="ECO:0000256" key="4">
    <source>
        <dbReference type="ARBA" id="ARBA00022989"/>
    </source>
</evidence>
<evidence type="ECO:0000256" key="2">
    <source>
        <dbReference type="ARBA" id="ARBA00007165"/>
    </source>
</evidence>
<protein>
    <recommendedName>
        <fullName evidence="6">SURF1-like protein</fullName>
    </recommendedName>
</protein>
<sequence length="259" mass="29626">MSQFQSFHEKQKHIGPMGWFLLLIPISTFLLGSWQVKRRRWKLELIEELKRKTTSLPVDLPEDLSELERMEYYPMKVRGTFLHDKELYMGPRSPAEESISSLPQGASAVFSGLRGQSGTLVITPFKLSDRDLTILVNRGWVPNKNKFPATRRDGQIQGEVELVGIVRAHEERGPFMPQNNPKSNSWFYRDVKTMSQVTGADPIFIDAIADTSVPGGPLGGQTRVSLRNEHLSYIFTWYTLSGITALLWHRLYIARKPLR</sequence>
<dbReference type="PROSITE" id="PS50895">
    <property type="entry name" value="SURF1"/>
    <property type="match status" value="1"/>
</dbReference>
<evidence type="ECO:0000313" key="7">
    <source>
        <dbReference type="EMBL" id="KAG8226172.1"/>
    </source>
</evidence>
<evidence type="ECO:0000256" key="1">
    <source>
        <dbReference type="ARBA" id="ARBA00004370"/>
    </source>
</evidence>
<dbReference type="PANTHER" id="PTHR23427:SF2">
    <property type="entry name" value="SURFEIT LOCUS PROTEIN 1"/>
    <property type="match status" value="1"/>
</dbReference>
<dbReference type="OrthoDB" id="10040024at2759"/>
<keyword evidence="8" id="KW-1185">Reference proteome</keyword>
<dbReference type="GO" id="GO:0033617">
    <property type="term" value="P:mitochondrial respiratory chain complex IV assembly"/>
    <property type="evidence" value="ECO:0007669"/>
    <property type="project" value="TreeGrafter"/>
</dbReference>
<organism evidence="7 8">
    <name type="scientific">Ladona fulva</name>
    <name type="common">Scarce chaser dragonfly</name>
    <name type="synonym">Libellula fulva</name>
    <dbReference type="NCBI Taxonomy" id="123851"/>
    <lineage>
        <taxon>Eukaryota</taxon>
        <taxon>Metazoa</taxon>
        <taxon>Ecdysozoa</taxon>
        <taxon>Arthropoda</taxon>
        <taxon>Hexapoda</taxon>
        <taxon>Insecta</taxon>
        <taxon>Pterygota</taxon>
        <taxon>Palaeoptera</taxon>
        <taxon>Odonata</taxon>
        <taxon>Epiprocta</taxon>
        <taxon>Anisoptera</taxon>
        <taxon>Libelluloidea</taxon>
        <taxon>Libellulidae</taxon>
        <taxon>Ladona</taxon>
    </lineage>
</organism>
<dbReference type="InterPro" id="IPR002994">
    <property type="entry name" value="Surf1/Shy1"/>
</dbReference>
<reference evidence="7" key="2">
    <citation type="submission" date="2017-10" db="EMBL/GenBank/DDBJ databases">
        <title>Ladona fulva Genome sequencing and assembly.</title>
        <authorList>
            <person name="Murali S."/>
            <person name="Richards S."/>
            <person name="Bandaranaike D."/>
            <person name="Bellair M."/>
            <person name="Blankenburg K."/>
            <person name="Chao H."/>
            <person name="Dinh H."/>
            <person name="Doddapaneni H."/>
            <person name="Dugan-Rocha S."/>
            <person name="Elkadiri S."/>
            <person name="Gnanaolivu R."/>
            <person name="Hernandez B."/>
            <person name="Skinner E."/>
            <person name="Javaid M."/>
            <person name="Lee S."/>
            <person name="Li M."/>
            <person name="Ming W."/>
            <person name="Munidasa M."/>
            <person name="Muniz J."/>
            <person name="Nguyen L."/>
            <person name="Hughes D."/>
            <person name="Osuji N."/>
            <person name="Pu L.-L."/>
            <person name="Puazo M."/>
            <person name="Qu C."/>
            <person name="Quiroz J."/>
            <person name="Raj R."/>
            <person name="Weissenberger G."/>
            <person name="Xin Y."/>
            <person name="Zou X."/>
            <person name="Han Y."/>
            <person name="Worley K."/>
            <person name="Muzny D."/>
            <person name="Gibbs R."/>
        </authorList>
    </citation>
    <scope>NUCLEOTIDE SEQUENCE</scope>
    <source>
        <strain evidence="7">Sampled in the wild</strain>
    </source>
</reference>
<proteinExistence type="inferred from homology"/>
<keyword evidence="5 6" id="KW-0472">Membrane</keyword>
<feature type="transmembrane region" description="Helical" evidence="6">
    <location>
        <begin position="231"/>
        <end position="253"/>
    </location>
</feature>
<dbReference type="GO" id="GO:0005743">
    <property type="term" value="C:mitochondrial inner membrane"/>
    <property type="evidence" value="ECO:0007669"/>
    <property type="project" value="UniProtKB-SubCell"/>
</dbReference>
<name>A0A8K0K0R8_LADFU</name>
<dbReference type="AlphaFoldDB" id="A0A8K0K0R8"/>
<reference evidence="7" key="1">
    <citation type="submission" date="2013-04" db="EMBL/GenBank/DDBJ databases">
        <authorList>
            <person name="Qu J."/>
            <person name="Murali S.C."/>
            <person name="Bandaranaike D."/>
            <person name="Bellair M."/>
            <person name="Blankenburg K."/>
            <person name="Chao H."/>
            <person name="Dinh H."/>
            <person name="Doddapaneni H."/>
            <person name="Downs B."/>
            <person name="Dugan-Rocha S."/>
            <person name="Elkadiri S."/>
            <person name="Gnanaolivu R.D."/>
            <person name="Hernandez B."/>
            <person name="Javaid M."/>
            <person name="Jayaseelan J.C."/>
            <person name="Lee S."/>
            <person name="Li M."/>
            <person name="Ming W."/>
            <person name="Munidasa M."/>
            <person name="Muniz J."/>
            <person name="Nguyen L."/>
            <person name="Ongeri F."/>
            <person name="Osuji N."/>
            <person name="Pu L.-L."/>
            <person name="Puazo M."/>
            <person name="Qu C."/>
            <person name="Quiroz J."/>
            <person name="Raj R."/>
            <person name="Weissenberger G."/>
            <person name="Xin Y."/>
            <person name="Zou X."/>
            <person name="Han Y."/>
            <person name="Richards S."/>
            <person name="Worley K."/>
            <person name="Muzny D."/>
            <person name="Gibbs R."/>
        </authorList>
    </citation>
    <scope>NUCLEOTIDE SEQUENCE</scope>
    <source>
        <strain evidence="7">Sampled in the wild</strain>
    </source>
</reference>
<evidence type="ECO:0000256" key="3">
    <source>
        <dbReference type="ARBA" id="ARBA00022692"/>
    </source>
</evidence>
<evidence type="ECO:0000256" key="6">
    <source>
        <dbReference type="RuleBase" id="RU363076"/>
    </source>
</evidence>
<keyword evidence="4 6" id="KW-1133">Transmembrane helix</keyword>
<gene>
    <name evidence="7" type="ORF">J437_LFUL012347</name>
</gene>
<keyword evidence="6" id="KW-0496">Mitochondrion</keyword>
<comment type="subcellular location">
    <subcellularLocation>
        <location evidence="1">Membrane</location>
    </subcellularLocation>
    <subcellularLocation>
        <location evidence="6">Mitochondrion inner membrane</location>
        <topology evidence="6">Multi-pass membrane protein</topology>
    </subcellularLocation>
</comment>
<dbReference type="EMBL" id="KZ308271">
    <property type="protein sequence ID" value="KAG8226172.1"/>
    <property type="molecule type" value="Genomic_DNA"/>
</dbReference>
<comment type="similarity">
    <text evidence="2 6">Belongs to the SURF1 family.</text>
</comment>
<evidence type="ECO:0000313" key="8">
    <source>
        <dbReference type="Proteomes" id="UP000792457"/>
    </source>
</evidence>
<dbReference type="InterPro" id="IPR045214">
    <property type="entry name" value="Surf1/Surf4"/>
</dbReference>
<keyword evidence="6" id="KW-0999">Mitochondrion inner membrane</keyword>
<dbReference type="CDD" id="cd06662">
    <property type="entry name" value="SURF1"/>
    <property type="match status" value="1"/>
</dbReference>
<evidence type="ECO:0000256" key="5">
    <source>
        <dbReference type="ARBA" id="ARBA00023136"/>
    </source>
</evidence>
<keyword evidence="3 6" id="KW-0812">Transmembrane</keyword>
<dbReference type="PANTHER" id="PTHR23427">
    <property type="entry name" value="SURFEIT LOCUS PROTEIN"/>
    <property type="match status" value="1"/>
</dbReference>
<accession>A0A8K0K0R8</accession>
<comment type="function">
    <text evidence="6">Probably involved in the biogenesis of the COX complex.</text>
</comment>